<dbReference type="Proteomes" id="UP000298030">
    <property type="component" value="Unassembled WGS sequence"/>
</dbReference>
<dbReference type="GO" id="GO:0004843">
    <property type="term" value="F:cysteine-type deubiquitinase activity"/>
    <property type="evidence" value="ECO:0007669"/>
    <property type="project" value="UniProtKB-EC"/>
</dbReference>
<comment type="catalytic activity">
    <reaction evidence="1 8">
        <text>Thiol-dependent hydrolysis of ester, thioester, amide, peptide and isopeptide bonds formed by the C-terminal Gly of ubiquitin (a 76-residue protein attached to proteins as an intracellular targeting signal).</text>
        <dbReference type="EC" id="3.4.19.12"/>
    </reaction>
</comment>
<dbReference type="PANTHER" id="PTHR10589">
    <property type="entry name" value="UBIQUITIN CARBOXYL-TERMINAL HYDROLASE"/>
    <property type="match status" value="1"/>
</dbReference>
<evidence type="ECO:0000256" key="2">
    <source>
        <dbReference type="ARBA" id="ARBA00009326"/>
    </source>
</evidence>
<reference evidence="10 11" key="1">
    <citation type="journal article" date="2019" name="Nat. Ecol. Evol.">
        <title>Megaphylogeny resolves global patterns of mushroom evolution.</title>
        <authorList>
            <person name="Varga T."/>
            <person name="Krizsan K."/>
            <person name="Foldi C."/>
            <person name="Dima B."/>
            <person name="Sanchez-Garcia M."/>
            <person name="Sanchez-Ramirez S."/>
            <person name="Szollosi G.J."/>
            <person name="Szarkandi J.G."/>
            <person name="Papp V."/>
            <person name="Albert L."/>
            <person name="Andreopoulos W."/>
            <person name="Angelini C."/>
            <person name="Antonin V."/>
            <person name="Barry K.W."/>
            <person name="Bougher N.L."/>
            <person name="Buchanan P."/>
            <person name="Buyck B."/>
            <person name="Bense V."/>
            <person name="Catcheside P."/>
            <person name="Chovatia M."/>
            <person name="Cooper J."/>
            <person name="Damon W."/>
            <person name="Desjardin D."/>
            <person name="Finy P."/>
            <person name="Geml J."/>
            <person name="Haridas S."/>
            <person name="Hughes K."/>
            <person name="Justo A."/>
            <person name="Karasinski D."/>
            <person name="Kautmanova I."/>
            <person name="Kiss B."/>
            <person name="Kocsube S."/>
            <person name="Kotiranta H."/>
            <person name="LaButti K.M."/>
            <person name="Lechner B.E."/>
            <person name="Liimatainen K."/>
            <person name="Lipzen A."/>
            <person name="Lukacs Z."/>
            <person name="Mihaltcheva S."/>
            <person name="Morgado L.N."/>
            <person name="Niskanen T."/>
            <person name="Noordeloos M.E."/>
            <person name="Ohm R.A."/>
            <person name="Ortiz-Santana B."/>
            <person name="Ovrebo C."/>
            <person name="Racz N."/>
            <person name="Riley R."/>
            <person name="Savchenko A."/>
            <person name="Shiryaev A."/>
            <person name="Soop K."/>
            <person name="Spirin V."/>
            <person name="Szebenyi C."/>
            <person name="Tomsovsky M."/>
            <person name="Tulloss R.E."/>
            <person name="Uehling J."/>
            <person name="Grigoriev I.V."/>
            <person name="Vagvolgyi C."/>
            <person name="Papp T."/>
            <person name="Martin F.M."/>
            <person name="Miettinen O."/>
            <person name="Hibbett D.S."/>
            <person name="Nagy L.G."/>
        </authorList>
    </citation>
    <scope>NUCLEOTIDE SEQUENCE [LARGE SCALE GENOMIC DNA]</scope>
    <source>
        <strain evidence="10 11">FP101781</strain>
    </source>
</reference>
<protein>
    <recommendedName>
        <fullName evidence="8">Ubiquitin carboxyl-terminal hydrolase</fullName>
        <ecNumber evidence="8">3.4.19.12</ecNumber>
    </recommendedName>
</protein>
<organism evidence="10 11">
    <name type="scientific">Coprinellus micaceus</name>
    <name type="common">Glistening ink-cap mushroom</name>
    <name type="synonym">Coprinus micaceus</name>
    <dbReference type="NCBI Taxonomy" id="71717"/>
    <lineage>
        <taxon>Eukaryota</taxon>
        <taxon>Fungi</taxon>
        <taxon>Dikarya</taxon>
        <taxon>Basidiomycota</taxon>
        <taxon>Agaricomycotina</taxon>
        <taxon>Agaricomycetes</taxon>
        <taxon>Agaricomycetidae</taxon>
        <taxon>Agaricales</taxon>
        <taxon>Agaricineae</taxon>
        <taxon>Psathyrellaceae</taxon>
        <taxon>Coprinellus</taxon>
    </lineage>
</organism>
<dbReference type="PROSITE" id="PS52048">
    <property type="entry name" value="UCH_DOMAIN"/>
    <property type="match status" value="1"/>
</dbReference>
<dbReference type="EC" id="3.4.19.12" evidence="8"/>
<evidence type="ECO:0000256" key="6">
    <source>
        <dbReference type="ARBA" id="ARBA00022807"/>
    </source>
</evidence>
<name>A0A4Y7TTB7_COPMI</name>
<dbReference type="GO" id="GO:0005737">
    <property type="term" value="C:cytoplasm"/>
    <property type="evidence" value="ECO:0007669"/>
    <property type="project" value="TreeGrafter"/>
</dbReference>
<accession>A0A4Y7TTB7</accession>
<feature type="domain" description="UCH catalytic" evidence="9">
    <location>
        <begin position="19"/>
        <end position="247"/>
    </location>
</feature>
<keyword evidence="6 8" id="KW-0788">Thiol protease</keyword>
<dbReference type="InterPro" id="IPR001578">
    <property type="entry name" value="Peptidase_C12_UCH"/>
</dbReference>
<keyword evidence="11" id="KW-1185">Reference proteome</keyword>
<dbReference type="InterPro" id="IPR038765">
    <property type="entry name" value="Papain-like_cys_pep_sf"/>
</dbReference>
<evidence type="ECO:0000313" key="11">
    <source>
        <dbReference type="Proteomes" id="UP000298030"/>
    </source>
</evidence>
<evidence type="ECO:0000256" key="8">
    <source>
        <dbReference type="RuleBase" id="RU361215"/>
    </source>
</evidence>
<dbReference type="GO" id="GO:0016579">
    <property type="term" value="P:protein deubiquitination"/>
    <property type="evidence" value="ECO:0007669"/>
    <property type="project" value="TreeGrafter"/>
</dbReference>
<dbReference type="FunFam" id="3.40.532.10:FF:000006">
    <property type="entry name" value="Ubiquitin carboxyl-terminal hydrolase"/>
    <property type="match status" value="1"/>
</dbReference>
<dbReference type="PRINTS" id="PR00707">
    <property type="entry name" value="UBCTHYDRLASE"/>
</dbReference>
<evidence type="ECO:0000256" key="5">
    <source>
        <dbReference type="ARBA" id="ARBA00022801"/>
    </source>
</evidence>
<dbReference type="GO" id="GO:0006511">
    <property type="term" value="P:ubiquitin-dependent protein catabolic process"/>
    <property type="evidence" value="ECO:0007669"/>
    <property type="project" value="UniProtKB-UniRule"/>
</dbReference>
<dbReference type="SUPFAM" id="SSF54001">
    <property type="entry name" value="Cysteine proteinases"/>
    <property type="match status" value="1"/>
</dbReference>
<dbReference type="PANTHER" id="PTHR10589:SF17">
    <property type="entry name" value="UBIQUITIN CARBOXYL-TERMINAL HYDROLASE"/>
    <property type="match status" value="1"/>
</dbReference>
<evidence type="ECO:0000256" key="4">
    <source>
        <dbReference type="ARBA" id="ARBA00022786"/>
    </source>
</evidence>
<dbReference type="EMBL" id="QPFP01000004">
    <property type="protein sequence ID" value="TEB37416.1"/>
    <property type="molecule type" value="Genomic_DNA"/>
</dbReference>
<keyword evidence="3 8" id="KW-0645">Protease</keyword>
<keyword evidence="4 8" id="KW-0833">Ubl conjugation pathway</keyword>
<evidence type="ECO:0000256" key="7">
    <source>
        <dbReference type="PROSITE-ProRule" id="PRU01393"/>
    </source>
</evidence>
<dbReference type="Gene3D" id="3.40.532.10">
    <property type="entry name" value="Peptidase C12, ubiquitin carboxyl-terminal hydrolase"/>
    <property type="match status" value="1"/>
</dbReference>
<evidence type="ECO:0000256" key="3">
    <source>
        <dbReference type="ARBA" id="ARBA00022670"/>
    </source>
</evidence>
<proteinExistence type="inferred from homology"/>
<dbReference type="CDD" id="cd09616">
    <property type="entry name" value="Peptidase_C12_UCH_L1_L3"/>
    <property type="match status" value="1"/>
</dbReference>
<comment type="caution">
    <text evidence="7">Lacks conserved residue(s) required for the propagation of feature annotation.</text>
</comment>
<comment type="caution">
    <text evidence="10">The sequence shown here is derived from an EMBL/GenBank/DDBJ whole genome shotgun (WGS) entry which is preliminary data.</text>
</comment>
<evidence type="ECO:0000256" key="1">
    <source>
        <dbReference type="ARBA" id="ARBA00000707"/>
    </source>
</evidence>
<evidence type="ECO:0000259" key="9">
    <source>
        <dbReference type="PROSITE" id="PS52048"/>
    </source>
</evidence>
<dbReference type="Pfam" id="PF01088">
    <property type="entry name" value="Peptidase_C12"/>
    <property type="match status" value="1"/>
</dbReference>
<gene>
    <name evidence="10" type="ORF">FA13DRAFT_1726511</name>
</gene>
<comment type="similarity">
    <text evidence="2 7 8">Belongs to the peptidase C12 family.</text>
</comment>
<dbReference type="OrthoDB" id="427186at2759"/>
<evidence type="ECO:0000313" key="10">
    <source>
        <dbReference type="EMBL" id="TEB37416.1"/>
    </source>
</evidence>
<keyword evidence="5 8" id="KW-0378">Hydrolase</keyword>
<dbReference type="InterPro" id="IPR036959">
    <property type="entry name" value="Peptidase_C12_UCH_sf"/>
</dbReference>
<sequence>MAEPESLYQRTKKAGERIAYLPLESNPETFTELIQQLGVDGFEFQDIMSLDPELLDFVPRPVHALILTFPCRGDTWQESLDEREKHLSVYEGKGEDEPVVWFSQTIQNACGLYAILHGLANGIGRSHIRNGSPFDEFLKKAIPLGPEERALALEASEDIKAIHTAAAQKGASTIPDADDVDYHFICFAKSPKTNHVYELNGTAKGPIDSGTVSESDDLLTGESLELVRNYMKNAPDNVGFSLIGLVPASA</sequence>
<dbReference type="STRING" id="71717.A0A4Y7TTB7"/>
<dbReference type="AlphaFoldDB" id="A0A4Y7TTB7"/>